<keyword evidence="4" id="KW-1185">Reference proteome</keyword>
<dbReference type="PANTHER" id="PTHR45266:SF3">
    <property type="entry name" value="OXALOACETATE DECARBOXYLASE ALPHA CHAIN"/>
    <property type="match status" value="1"/>
</dbReference>
<dbReference type="PROSITE" id="PS50968">
    <property type="entry name" value="BIOTINYL_LIPOYL"/>
    <property type="match status" value="1"/>
</dbReference>
<protein>
    <recommendedName>
        <fullName evidence="2">Lipoyl-binding domain-containing protein</fullName>
    </recommendedName>
</protein>
<dbReference type="Gene3D" id="2.40.50.100">
    <property type="match status" value="1"/>
</dbReference>
<dbReference type="SUPFAM" id="SSF51230">
    <property type="entry name" value="Single hybrid motif"/>
    <property type="match status" value="1"/>
</dbReference>
<accession>A0ABQ3IAX0</accession>
<dbReference type="InterPro" id="IPR011053">
    <property type="entry name" value="Single_hybrid_motif"/>
</dbReference>
<dbReference type="InterPro" id="IPR050709">
    <property type="entry name" value="Biotin_Carboxyl_Carrier/Decarb"/>
</dbReference>
<dbReference type="InterPro" id="IPR001882">
    <property type="entry name" value="Biotin_BS"/>
</dbReference>
<keyword evidence="1" id="KW-0092">Biotin</keyword>
<dbReference type="PROSITE" id="PS00188">
    <property type="entry name" value="BIOTIN"/>
    <property type="match status" value="1"/>
</dbReference>
<proteinExistence type="predicted"/>
<dbReference type="Proteomes" id="UP000658258">
    <property type="component" value="Unassembled WGS sequence"/>
</dbReference>
<evidence type="ECO:0000313" key="3">
    <source>
        <dbReference type="EMBL" id="GHE65888.1"/>
    </source>
</evidence>
<comment type="caution">
    <text evidence="3">The sequence shown here is derived from an EMBL/GenBank/DDBJ whole genome shotgun (WGS) entry which is preliminary data.</text>
</comment>
<dbReference type="RefSeq" id="WP_189630247.1">
    <property type="nucleotide sequence ID" value="NZ_BNAG01000003.1"/>
</dbReference>
<dbReference type="InterPro" id="IPR000089">
    <property type="entry name" value="Biotin_lipoyl"/>
</dbReference>
<dbReference type="Pfam" id="PF00364">
    <property type="entry name" value="Biotin_lipoyl"/>
    <property type="match status" value="1"/>
</dbReference>
<name>A0ABQ3IAX0_9BACT</name>
<sequence>MYRTETASGNPIEIQFDGEQPTINGSPINWSIHKKTNNKHLIIKDHKTFKAEILKLDQATKTAEIKINKQIYTVQLKDKMDVLLESMGIDMSAVQAVNDLKAPMPGLVLDILVEEGKEVKKGDPLLILEAMKMENVLKAAGDGSIKSVEVKKGDSVEKNQVLIKF</sequence>
<gene>
    <name evidence="3" type="ORF">GCM10011340_21350</name>
</gene>
<evidence type="ECO:0000256" key="1">
    <source>
        <dbReference type="ARBA" id="ARBA00023267"/>
    </source>
</evidence>
<dbReference type="EMBL" id="BNAG01000003">
    <property type="protein sequence ID" value="GHE65888.1"/>
    <property type="molecule type" value="Genomic_DNA"/>
</dbReference>
<reference evidence="4" key="1">
    <citation type="journal article" date="2019" name="Int. J. Syst. Evol. Microbiol.">
        <title>The Global Catalogue of Microorganisms (GCM) 10K type strain sequencing project: providing services to taxonomists for standard genome sequencing and annotation.</title>
        <authorList>
            <consortium name="The Broad Institute Genomics Platform"/>
            <consortium name="The Broad Institute Genome Sequencing Center for Infectious Disease"/>
            <person name="Wu L."/>
            <person name="Ma J."/>
        </authorList>
    </citation>
    <scope>NUCLEOTIDE SEQUENCE [LARGE SCALE GENOMIC DNA]</scope>
    <source>
        <strain evidence="4">CGMCC 1.15111</strain>
    </source>
</reference>
<evidence type="ECO:0000313" key="4">
    <source>
        <dbReference type="Proteomes" id="UP000658258"/>
    </source>
</evidence>
<dbReference type="CDD" id="cd06850">
    <property type="entry name" value="biotinyl_domain"/>
    <property type="match status" value="1"/>
</dbReference>
<feature type="domain" description="Lipoyl-binding" evidence="2">
    <location>
        <begin position="86"/>
        <end position="165"/>
    </location>
</feature>
<dbReference type="PANTHER" id="PTHR45266">
    <property type="entry name" value="OXALOACETATE DECARBOXYLASE ALPHA CHAIN"/>
    <property type="match status" value="1"/>
</dbReference>
<evidence type="ECO:0000259" key="2">
    <source>
        <dbReference type="PROSITE" id="PS50968"/>
    </source>
</evidence>
<organism evidence="3 4">
    <name type="scientific">Roseivirga thermotolerans</name>
    <dbReference type="NCBI Taxonomy" id="1758176"/>
    <lineage>
        <taxon>Bacteria</taxon>
        <taxon>Pseudomonadati</taxon>
        <taxon>Bacteroidota</taxon>
        <taxon>Cytophagia</taxon>
        <taxon>Cytophagales</taxon>
        <taxon>Roseivirgaceae</taxon>
        <taxon>Roseivirga</taxon>
    </lineage>
</organism>